<dbReference type="GO" id="GO:0050480">
    <property type="term" value="F:imidazolonepropionase activity"/>
    <property type="evidence" value="ECO:0007669"/>
    <property type="project" value="UniProtKB-UniRule"/>
</dbReference>
<dbReference type="SUPFAM" id="SSF51556">
    <property type="entry name" value="Metallo-dependent hydrolases"/>
    <property type="match status" value="1"/>
</dbReference>
<keyword evidence="5 7" id="KW-0862">Zinc</keyword>
<comment type="subcellular location">
    <subcellularLocation>
        <location evidence="7">Cytoplasm</location>
    </subcellularLocation>
</comment>
<feature type="binding site" evidence="7">
    <location>
        <position position="310"/>
    </location>
    <ligand>
        <name>Zn(2+)</name>
        <dbReference type="ChEBI" id="CHEBI:29105"/>
    </ligand>
</feature>
<dbReference type="PANTHER" id="PTHR42752">
    <property type="entry name" value="IMIDAZOLONEPROPIONASE"/>
    <property type="match status" value="1"/>
</dbReference>
<dbReference type="AlphaFoldDB" id="A0A7V3PSD7"/>
<keyword evidence="3 7" id="KW-0378">Hydrolase</keyword>
<evidence type="ECO:0000256" key="2">
    <source>
        <dbReference type="ARBA" id="ARBA00022723"/>
    </source>
</evidence>
<evidence type="ECO:0000256" key="3">
    <source>
        <dbReference type="ARBA" id="ARBA00022801"/>
    </source>
</evidence>
<dbReference type="GO" id="GO:0019556">
    <property type="term" value="P:L-histidine catabolic process to glutamate and formamide"/>
    <property type="evidence" value="ECO:0007669"/>
    <property type="project" value="UniProtKB-UniRule"/>
</dbReference>
<keyword evidence="6 7" id="KW-0408">Iron</keyword>
<dbReference type="GO" id="GO:0008270">
    <property type="term" value="F:zinc ion binding"/>
    <property type="evidence" value="ECO:0007669"/>
    <property type="project" value="UniProtKB-UniRule"/>
</dbReference>
<feature type="binding site" evidence="7">
    <location>
        <position position="69"/>
    </location>
    <ligand>
        <name>Fe(3+)</name>
        <dbReference type="ChEBI" id="CHEBI:29034"/>
    </ligand>
</feature>
<evidence type="ECO:0000259" key="8">
    <source>
        <dbReference type="Pfam" id="PF01979"/>
    </source>
</evidence>
<keyword evidence="2 7" id="KW-0479">Metal-binding</keyword>
<feature type="binding site" evidence="7">
    <location>
        <position position="67"/>
    </location>
    <ligand>
        <name>Fe(3+)</name>
        <dbReference type="ChEBI" id="CHEBI:29034"/>
    </ligand>
</feature>
<dbReference type="GO" id="GO:0019557">
    <property type="term" value="P:L-histidine catabolic process to glutamate and formate"/>
    <property type="evidence" value="ECO:0007669"/>
    <property type="project" value="UniProtKB-UniPathway"/>
</dbReference>
<dbReference type="Gene3D" id="3.20.20.140">
    <property type="entry name" value="Metal-dependent hydrolases"/>
    <property type="match status" value="1"/>
</dbReference>
<dbReference type="Gene3D" id="2.30.40.10">
    <property type="entry name" value="Urease, subunit C, domain 1"/>
    <property type="match status" value="1"/>
</dbReference>
<comment type="cofactor">
    <cofactor evidence="7">
        <name>Zn(2+)</name>
        <dbReference type="ChEBI" id="CHEBI:29105"/>
    </cofactor>
    <cofactor evidence="7">
        <name>Fe(3+)</name>
        <dbReference type="ChEBI" id="CHEBI:29034"/>
    </cofactor>
    <text evidence="7">Binds 1 zinc or iron ion per subunit.</text>
</comment>
<evidence type="ECO:0000256" key="4">
    <source>
        <dbReference type="ARBA" id="ARBA00022808"/>
    </source>
</evidence>
<feature type="binding site" evidence="7">
    <location>
        <position position="76"/>
    </location>
    <ligand>
        <name>4-imidazolone-5-propanoate</name>
        <dbReference type="ChEBI" id="CHEBI:77893"/>
    </ligand>
</feature>
<feature type="binding site" evidence="7">
    <location>
        <position position="172"/>
    </location>
    <ligand>
        <name>4-imidazolone-5-propanoate</name>
        <dbReference type="ChEBI" id="CHEBI:77893"/>
    </ligand>
</feature>
<proteinExistence type="inferred from homology"/>
<dbReference type="PANTHER" id="PTHR42752:SF1">
    <property type="entry name" value="IMIDAZOLONEPROPIONASE-RELATED"/>
    <property type="match status" value="1"/>
</dbReference>
<comment type="catalytic activity">
    <reaction evidence="7">
        <text>4-imidazolone-5-propanoate + H2O = N-formimidoyl-L-glutamate</text>
        <dbReference type="Rhea" id="RHEA:23660"/>
        <dbReference type="ChEBI" id="CHEBI:15377"/>
        <dbReference type="ChEBI" id="CHEBI:58928"/>
        <dbReference type="ChEBI" id="CHEBI:77893"/>
        <dbReference type="EC" id="3.5.2.7"/>
    </reaction>
</comment>
<evidence type="ECO:0000256" key="5">
    <source>
        <dbReference type="ARBA" id="ARBA00022833"/>
    </source>
</evidence>
<dbReference type="FunFam" id="3.20.20.140:FF:000007">
    <property type="entry name" value="Imidazolonepropionase"/>
    <property type="match status" value="1"/>
</dbReference>
<reference evidence="9" key="1">
    <citation type="journal article" date="2020" name="mSystems">
        <title>Genome- and Community-Level Interaction Insights into Carbon Utilization and Element Cycling Functions of Hydrothermarchaeota in Hydrothermal Sediment.</title>
        <authorList>
            <person name="Zhou Z."/>
            <person name="Liu Y."/>
            <person name="Xu W."/>
            <person name="Pan J."/>
            <person name="Luo Z.H."/>
            <person name="Li M."/>
        </authorList>
    </citation>
    <scope>NUCLEOTIDE SEQUENCE [LARGE SCALE GENOMIC DNA]</scope>
    <source>
        <strain evidence="9">SpSt-914</strain>
    </source>
</reference>
<feature type="binding site" evidence="7">
    <location>
        <position position="315"/>
    </location>
    <ligand>
        <name>4-imidazolone-5-propanoate</name>
        <dbReference type="ChEBI" id="CHEBI:77893"/>
    </ligand>
</feature>
<feature type="binding site" evidence="7">
    <location>
        <position position="139"/>
    </location>
    <ligand>
        <name>N-formimidoyl-L-glutamate</name>
        <dbReference type="ChEBI" id="CHEBI:58928"/>
    </ligand>
</feature>
<feature type="binding site" evidence="7">
    <location>
        <position position="238"/>
    </location>
    <ligand>
        <name>4-imidazolone-5-propanoate</name>
        <dbReference type="ChEBI" id="CHEBI:77893"/>
    </ligand>
</feature>
<dbReference type="EC" id="3.5.2.7" evidence="1 7"/>
<dbReference type="InterPro" id="IPR005920">
    <property type="entry name" value="HutI"/>
</dbReference>
<feature type="binding site" evidence="7">
    <location>
        <position position="310"/>
    </location>
    <ligand>
        <name>Fe(3+)</name>
        <dbReference type="ChEBI" id="CHEBI:29034"/>
    </ligand>
</feature>
<comment type="pathway">
    <text evidence="7">Amino-acid degradation; L-histidine degradation into L-glutamate; N-formimidoyl-L-glutamate from L-histidine: step 3/3.</text>
</comment>
<dbReference type="CDD" id="cd01296">
    <property type="entry name" value="Imidazolone-5PH"/>
    <property type="match status" value="1"/>
</dbReference>
<dbReference type="GO" id="GO:0005506">
    <property type="term" value="F:iron ion binding"/>
    <property type="evidence" value="ECO:0007669"/>
    <property type="project" value="UniProtKB-UniRule"/>
</dbReference>
<dbReference type="NCBIfam" id="TIGR01224">
    <property type="entry name" value="hutI"/>
    <property type="match status" value="1"/>
</dbReference>
<protein>
    <recommendedName>
        <fullName evidence="1 7">Imidazolonepropionase</fullName>
        <ecNumber evidence="1 7">3.5.2.7</ecNumber>
    </recommendedName>
    <alternativeName>
        <fullName evidence="7">Imidazolone-5-propionate hydrolase</fullName>
    </alternativeName>
</protein>
<feature type="binding site" evidence="7">
    <location>
        <position position="139"/>
    </location>
    <ligand>
        <name>4-imidazolone-5-propanoate</name>
        <dbReference type="ChEBI" id="CHEBI:77893"/>
    </ligand>
</feature>
<dbReference type="GO" id="GO:0005737">
    <property type="term" value="C:cytoplasm"/>
    <property type="evidence" value="ECO:0007669"/>
    <property type="project" value="UniProtKB-SubCell"/>
</dbReference>
<feature type="binding site" evidence="7">
    <location>
        <position position="235"/>
    </location>
    <ligand>
        <name>Fe(3+)</name>
        <dbReference type="ChEBI" id="CHEBI:29034"/>
    </ligand>
</feature>
<keyword evidence="7" id="KW-0963">Cytoplasm</keyword>
<feature type="domain" description="Amidohydrolase-related" evidence="8">
    <location>
        <begin position="58"/>
        <end position="398"/>
    </location>
</feature>
<dbReference type="EMBL" id="DTMZ01000008">
    <property type="protein sequence ID" value="HGD12614.1"/>
    <property type="molecule type" value="Genomic_DNA"/>
</dbReference>
<comment type="function">
    <text evidence="7">Catalyzes the hydrolytic cleavage of the carbon-nitrogen bond in imidazolone-5-propanoate to yield N-formimidoyl-L-glutamate. It is the third step in the universal histidine degradation pathway.</text>
</comment>
<feature type="binding site" evidence="7">
    <location>
        <position position="314"/>
    </location>
    <ligand>
        <name>N-formimidoyl-L-glutamate</name>
        <dbReference type="ChEBI" id="CHEBI:58928"/>
    </ligand>
</feature>
<organism evidence="9">
    <name type="scientific">candidate division WOR-3 bacterium</name>
    <dbReference type="NCBI Taxonomy" id="2052148"/>
    <lineage>
        <taxon>Bacteria</taxon>
        <taxon>Bacteria division WOR-3</taxon>
    </lineage>
</organism>
<dbReference type="Pfam" id="PF01979">
    <property type="entry name" value="Amidohydro_1"/>
    <property type="match status" value="1"/>
</dbReference>
<comment type="caution">
    <text evidence="9">The sequence shown here is derived from an EMBL/GenBank/DDBJ whole genome shotgun (WGS) entry which is preliminary data.</text>
</comment>
<dbReference type="InterPro" id="IPR006680">
    <property type="entry name" value="Amidohydro-rel"/>
</dbReference>
<dbReference type="HAMAP" id="MF_00372">
    <property type="entry name" value="HutI"/>
    <property type="match status" value="1"/>
</dbReference>
<feature type="binding site" evidence="7">
    <location>
        <position position="67"/>
    </location>
    <ligand>
        <name>Zn(2+)</name>
        <dbReference type="ChEBI" id="CHEBI:29105"/>
    </ligand>
</feature>
<comment type="similarity">
    <text evidence="7">Belongs to the metallo-dependent hydrolases superfamily. HutI family.</text>
</comment>
<evidence type="ECO:0000256" key="6">
    <source>
        <dbReference type="ARBA" id="ARBA00023004"/>
    </source>
</evidence>
<sequence>MSNNILIQNAGQVLTFAGAELGLVQNAGVRVRAGRVVEVGRGLKPEKNETVIDAGGKVVLPGFVDPHTHLIFAGWRADEFELRLAGKSYKEIAAAGGGILNTVRQTRRASADELYQAGGERLQEMVSWGTTTVEVKSGYGLETETEIRMLEVVERLNRAGLIRLVPTFLGAHSVPPELGKRDYIKLVIEEMLPRVQAKKLARFCDVFCENFVFNSEESRQILEAGKSVGLMPTVHADEIESSGGAELAAQVGAVSASHLLKPSEQGLALMAKKGVVAILLPGTCFFLQEVHKPPVNRMRELGITIALGSDFNPGSSTLLAQPLTAQFGCIYYGLTVVEALRGITINAARALRLEQEIGSIEPGKWADMVVTDVPDYRHLIYRLGHNPVKLVLKQGRVVYERQGDGGAKVKFC</sequence>
<evidence type="ECO:0000313" key="9">
    <source>
        <dbReference type="EMBL" id="HGD12614.1"/>
    </source>
</evidence>
<keyword evidence="4 7" id="KW-0369">Histidine metabolism</keyword>
<dbReference type="UniPathway" id="UPA00379">
    <property type="reaction ID" value="UER00551"/>
</dbReference>
<evidence type="ECO:0000256" key="7">
    <source>
        <dbReference type="HAMAP-Rule" id="MF_00372"/>
    </source>
</evidence>
<feature type="binding site" evidence="7">
    <location>
        <position position="69"/>
    </location>
    <ligand>
        <name>Zn(2+)</name>
        <dbReference type="ChEBI" id="CHEBI:29105"/>
    </ligand>
</feature>
<gene>
    <name evidence="7" type="primary">hutI</name>
    <name evidence="9" type="ORF">ENX16_00810</name>
</gene>
<evidence type="ECO:0000256" key="1">
    <source>
        <dbReference type="ARBA" id="ARBA00012864"/>
    </source>
</evidence>
<dbReference type="InterPro" id="IPR011059">
    <property type="entry name" value="Metal-dep_hydrolase_composite"/>
</dbReference>
<accession>A0A7V3PSD7</accession>
<feature type="binding site" evidence="7">
    <location>
        <position position="312"/>
    </location>
    <ligand>
        <name>N-formimidoyl-L-glutamate</name>
        <dbReference type="ChEBI" id="CHEBI:58928"/>
    </ligand>
</feature>
<name>A0A7V3PSD7_UNCW3</name>
<dbReference type="SUPFAM" id="SSF51338">
    <property type="entry name" value="Composite domain of metallo-dependent hydrolases"/>
    <property type="match status" value="1"/>
</dbReference>
<dbReference type="InterPro" id="IPR032466">
    <property type="entry name" value="Metal_Hydrolase"/>
</dbReference>
<feature type="binding site" evidence="7">
    <location>
        <position position="235"/>
    </location>
    <ligand>
        <name>Zn(2+)</name>
        <dbReference type="ChEBI" id="CHEBI:29105"/>
    </ligand>
</feature>